<dbReference type="Pfam" id="PF00903">
    <property type="entry name" value="Glyoxalase"/>
    <property type="match status" value="1"/>
</dbReference>
<dbReference type="eggNOG" id="COG3324">
    <property type="taxonomic scope" value="Bacteria"/>
</dbReference>
<dbReference type="PROSITE" id="PS51819">
    <property type="entry name" value="VOC"/>
    <property type="match status" value="2"/>
</dbReference>
<dbReference type="PANTHER" id="PTHR33993:SF14">
    <property type="entry name" value="GB|AAF24581.1"/>
    <property type="match status" value="1"/>
</dbReference>
<dbReference type="AlphaFoldDB" id="G6XFM8"/>
<dbReference type="SUPFAM" id="SSF54593">
    <property type="entry name" value="Glyoxalase/Bleomycin resistance protein/Dihydroxybiphenyl dioxygenase"/>
    <property type="match status" value="2"/>
</dbReference>
<reference evidence="2 3" key="1">
    <citation type="submission" date="2011-10" db="EMBL/GenBank/DDBJ databases">
        <title>Genome sequence of Gluconobacter morbifer G707, isolated from Drosophila gut.</title>
        <authorList>
            <person name="Lee W.-J."/>
            <person name="Kim E.-K."/>
        </authorList>
    </citation>
    <scope>NUCLEOTIDE SEQUENCE [LARGE SCALE GENOMIC DNA]</scope>
    <source>
        <strain evidence="2 3">G707</strain>
    </source>
</reference>
<name>G6XFM8_9PROT</name>
<evidence type="ECO:0000313" key="3">
    <source>
        <dbReference type="Proteomes" id="UP000004949"/>
    </source>
</evidence>
<evidence type="ECO:0000313" key="2">
    <source>
        <dbReference type="EMBL" id="EHH68986.1"/>
    </source>
</evidence>
<dbReference type="PANTHER" id="PTHR33993">
    <property type="entry name" value="GLYOXALASE-RELATED"/>
    <property type="match status" value="1"/>
</dbReference>
<dbReference type="InterPro" id="IPR004360">
    <property type="entry name" value="Glyas_Fos-R_dOase_dom"/>
</dbReference>
<evidence type="ECO:0000259" key="1">
    <source>
        <dbReference type="PROSITE" id="PS51819"/>
    </source>
</evidence>
<accession>G6XFM8</accession>
<dbReference type="STRING" id="1088869.GMO_02930"/>
<dbReference type="PATRIC" id="fig|1088869.3.peg.296"/>
<dbReference type="InterPro" id="IPR041581">
    <property type="entry name" value="Glyoxalase_6"/>
</dbReference>
<dbReference type="Gene3D" id="3.10.180.10">
    <property type="entry name" value="2,3-Dihydroxybiphenyl 1,2-Dioxygenase, domain 1"/>
    <property type="match status" value="2"/>
</dbReference>
<proteinExistence type="predicted"/>
<comment type="caution">
    <text evidence="2">The sequence shown here is derived from an EMBL/GenBank/DDBJ whole genome shotgun (WGS) entry which is preliminary data.</text>
</comment>
<feature type="domain" description="VOC" evidence="1">
    <location>
        <begin position="78"/>
        <end position="195"/>
    </location>
</feature>
<dbReference type="OrthoDB" id="9793039at2"/>
<feature type="domain" description="VOC" evidence="1">
    <location>
        <begin position="211"/>
        <end position="328"/>
    </location>
</feature>
<dbReference type="EMBL" id="AGQV01000001">
    <property type="protein sequence ID" value="EHH68986.1"/>
    <property type="molecule type" value="Genomic_DNA"/>
</dbReference>
<organism evidence="2 3">
    <name type="scientific">Gluconobacter morbifer G707</name>
    <dbReference type="NCBI Taxonomy" id="1088869"/>
    <lineage>
        <taxon>Bacteria</taxon>
        <taxon>Pseudomonadati</taxon>
        <taxon>Pseudomonadota</taxon>
        <taxon>Alphaproteobacteria</taxon>
        <taxon>Acetobacterales</taxon>
        <taxon>Acetobacteraceae</taxon>
        <taxon>Gluconobacter</taxon>
    </lineage>
</organism>
<dbReference type="InterPro" id="IPR029068">
    <property type="entry name" value="Glyas_Bleomycin-R_OHBP_Dase"/>
</dbReference>
<dbReference type="InterPro" id="IPR037523">
    <property type="entry name" value="VOC_core"/>
</dbReference>
<gene>
    <name evidence="2" type="ORF">GMO_02930</name>
</gene>
<dbReference type="Pfam" id="PF18029">
    <property type="entry name" value="Glyoxalase_6"/>
    <property type="match status" value="1"/>
</dbReference>
<protein>
    <submittedName>
        <fullName evidence="2">Putative hydroxylase</fullName>
    </submittedName>
</protein>
<dbReference type="InterPro" id="IPR052164">
    <property type="entry name" value="Anthracycline_SecMetBiosynth"/>
</dbReference>
<dbReference type="Proteomes" id="UP000004949">
    <property type="component" value="Unassembled WGS sequence"/>
</dbReference>
<keyword evidence="3" id="KW-1185">Reference proteome</keyword>
<sequence>MAAPLRGNYAGLLDCQTGESRVSSFPALNRPPIFKPGLRCALAALSFGLCLAAGPAPVQAATLPPLVTPPTHQTLPGKMVYAQLTTPDLNATKAFYGQLLGWTFEDVPVSHGHFVQAMVNGHAVAGLVEHPLPAGKSGAHPFWLPVISTPDAAALARSARSWGGQILLKPKSLSGRGEETIVSDPQGAIFAALHSESGDPVDSDAQTVQGQWIWNALLTSSPSPAAGFYQKLFGYQVQTAQEQPEALRYILSSQSWARATVNPLPARLPPTARARWMSFVQVDSVGATAEKAAQLGGKVLVEPHLDHQNSMIAIIADPSGAAFGIMEWHDPDTAGEAK</sequence>